<dbReference type="Proteomes" id="UP000324705">
    <property type="component" value="Chromosome 4B"/>
</dbReference>
<dbReference type="EMBL" id="LT934118">
    <property type="protein sequence ID" value="VAI04732.1"/>
    <property type="molecule type" value="Genomic_DNA"/>
</dbReference>
<feature type="chain" id="PRO_5040452197" evidence="2">
    <location>
        <begin position="16"/>
        <end position="138"/>
    </location>
</feature>
<proteinExistence type="predicted"/>
<feature type="signal peptide" evidence="2">
    <location>
        <begin position="1"/>
        <end position="15"/>
    </location>
</feature>
<dbReference type="AlphaFoldDB" id="A0A9R0T1E3"/>
<keyword evidence="2" id="KW-0732">Signal</keyword>
<reference evidence="3 4" key="1">
    <citation type="submission" date="2017-09" db="EMBL/GenBank/DDBJ databases">
        <authorList>
            <consortium name="International Durum Wheat Genome Sequencing Consortium (IDWGSC)"/>
            <person name="Milanesi L."/>
        </authorList>
    </citation>
    <scope>NUCLEOTIDE SEQUENCE [LARGE SCALE GENOMIC DNA]</scope>
    <source>
        <strain evidence="4">cv. Svevo</strain>
    </source>
</reference>
<dbReference type="Gramene" id="TRITD4Bv1G068080.1">
    <property type="protein sequence ID" value="TRITD4Bv1G068080.1"/>
    <property type="gene ID" value="TRITD4Bv1G068080"/>
</dbReference>
<accession>A0A9R0T1E3</accession>
<feature type="region of interest" description="Disordered" evidence="1">
    <location>
        <begin position="109"/>
        <end position="138"/>
    </location>
</feature>
<evidence type="ECO:0000256" key="1">
    <source>
        <dbReference type="SAM" id="MobiDB-lite"/>
    </source>
</evidence>
<sequence length="138" mass="15238">MSFLFLFHEFLFIFSFKTYIRDPILLIRQKFRIELSLYQQFVQLAGLPPNQKASTLRPLSFRPPLLPLLEAGLTISTNLPLIFETPVASVVGLGGGWSAPPRVIPLLTPRRGSSHAGHRGRAGWVGGDGSGKLSARQN</sequence>
<feature type="compositionally biased region" description="Basic residues" evidence="1">
    <location>
        <begin position="112"/>
        <end position="121"/>
    </location>
</feature>
<evidence type="ECO:0000313" key="4">
    <source>
        <dbReference type="Proteomes" id="UP000324705"/>
    </source>
</evidence>
<evidence type="ECO:0000256" key="2">
    <source>
        <dbReference type="SAM" id="SignalP"/>
    </source>
</evidence>
<gene>
    <name evidence="3" type="ORF">TRITD_4Bv1G068080</name>
</gene>
<organism evidence="3 4">
    <name type="scientific">Triticum turgidum subsp. durum</name>
    <name type="common">Durum wheat</name>
    <name type="synonym">Triticum durum</name>
    <dbReference type="NCBI Taxonomy" id="4567"/>
    <lineage>
        <taxon>Eukaryota</taxon>
        <taxon>Viridiplantae</taxon>
        <taxon>Streptophyta</taxon>
        <taxon>Embryophyta</taxon>
        <taxon>Tracheophyta</taxon>
        <taxon>Spermatophyta</taxon>
        <taxon>Magnoliopsida</taxon>
        <taxon>Liliopsida</taxon>
        <taxon>Poales</taxon>
        <taxon>Poaceae</taxon>
        <taxon>BOP clade</taxon>
        <taxon>Pooideae</taxon>
        <taxon>Triticodae</taxon>
        <taxon>Triticeae</taxon>
        <taxon>Triticinae</taxon>
        <taxon>Triticum</taxon>
    </lineage>
</organism>
<evidence type="ECO:0000313" key="3">
    <source>
        <dbReference type="EMBL" id="VAI04732.1"/>
    </source>
</evidence>
<keyword evidence="4" id="KW-1185">Reference proteome</keyword>
<protein>
    <submittedName>
        <fullName evidence="3">Uncharacterized protein</fullName>
    </submittedName>
</protein>
<name>A0A9R0T1E3_TRITD</name>